<protein>
    <submittedName>
        <fullName evidence="1">Uncharacterized protein</fullName>
    </submittedName>
</protein>
<keyword evidence="2" id="KW-1185">Reference proteome</keyword>
<accession>A0A8X6F553</accession>
<proteinExistence type="predicted"/>
<gene>
    <name evidence="1" type="ORF">TNCT_733501</name>
</gene>
<organism evidence="1 2">
    <name type="scientific">Trichonephila clavata</name>
    <name type="common">Joro spider</name>
    <name type="synonym">Nephila clavata</name>
    <dbReference type="NCBI Taxonomy" id="2740835"/>
    <lineage>
        <taxon>Eukaryota</taxon>
        <taxon>Metazoa</taxon>
        <taxon>Ecdysozoa</taxon>
        <taxon>Arthropoda</taxon>
        <taxon>Chelicerata</taxon>
        <taxon>Arachnida</taxon>
        <taxon>Araneae</taxon>
        <taxon>Araneomorphae</taxon>
        <taxon>Entelegynae</taxon>
        <taxon>Araneoidea</taxon>
        <taxon>Nephilidae</taxon>
        <taxon>Trichonephila</taxon>
    </lineage>
</organism>
<name>A0A8X6F553_TRICU</name>
<dbReference type="EMBL" id="BMAO01011093">
    <property type="protein sequence ID" value="GFQ71318.1"/>
    <property type="molecule type" value="Genomic_DNA"/>
</dbReference>
<evidence type="ECO:0000313" key="1">
    <source>
        <dbReference type="EMBL" id="GFQ71318.1"/>
    </source>
</evidence>
<comment type="caution">
    <text evidence="1">The sequence shown here is derived from an EMBL/GenBank/DDBJ whole genome shotgun (WGS) entry which is preliminary data.</text>
</comment>
<dbReference type="Proteomes" id="UP000887116">
    <property type="component" value="Unassembled WGS sequence"/>
</dbReference>
<dbReference type="AlphaFoldDB" id="A0A8X6F553"/>
<sequence length="115" mass="13126">MNETEKAQVAQIRIARGRVKASMTRLESSFDELNTKNEISIRLSRLDGLFKEFERLDSTLSLEESELEERYFNLSAKLNDILDELNVLNLSGTQNSVASSIILRTQMLVILGYQN</sequence>
<evidence type="ECO:0000313" key="2">
    <source>
        <dbReference type="Proteomes" id="UP000887116"/>
    </source>
</evidence>
<reference evidence="1" key="1">
    <citation type="submission" date="2020-07" db="EMBL/GenBank/DDBJ databases">
        <title>Multicomponent nature underlies the extraordinary mechanical properties of spider dragline silk.</title>
        <authorList>
            <person name="Kono N."/>
            <person name="Nakamura H."/>
            <person name="Mori M."/>
            <person name="Yoshida Y."/>
            <person name="Ohtoshi R."/>
            <person name="Malay A.D."/>
            <person name="Moran D.A.P."/>
            <person name="Tomita M."/>
            <person name="Numata K."/>
            <person name="Arakawa K."/>
        </authorList>
    </citation>
    <scope>NUCLEOTIDE SEQUENCE</scope>
</reference>